<gene>
    <name evidence="1" type="ORF">NA57DRAFT_67868</name>
</gene>
<accession>A0A9P4M5N0</accession>
<keyword evidence="2" id="KW-1185">Reference proteome</keyword>
<dbReference type="AlphaFoldDB" id="A0A9P4M5N0"/>
<reference evidence="1" key="1">
    <citation type="journal article" date="2020" name="Stud. Mycol.">
        <title>101 Dothideomycetes genomes: a test case for predicting lifestyles and emergence of pathogens.</title>
        <authorList>
            <person name="Haridas S."/>
            <person name="Albert R."/>
            <person name="Binder M."/>
            <person name="Bloem J."/>
            <person name="Labutti K."/>
            <person name="Salamov A."/>
            <person name="Andreopoulos B."/>
            <person name="Baker S."/>
            <person name="Barry K."/>
            <person name="Bills G."/>
            <person name="Bluhm B."/>
            <person name="Cannon C."/>
            <person name="Castanera R."/>
            <person name="Culley D."/>
            <person name="Daum C."/>
            <person name="Ezra D."/>
            <person name="Gonzalez J."/>
            <person name="Henrissat B."/>
            <person name="Kuo A."/>
            <person name="Liang C."/>
            <person name="Lipzen A."/>
            <person name="Lutzoni F."/>
            <person name="Magnuson J."/>
            <person name="Mondo S."/>
            <person name="Nolan M."/>
            <person name="Ohm R."/>
            <person name="Pangilinan J."/>
            <person name="Park H.-J."/>
            <person name="Ramirez L."/>
            <person name="Alfaro M."/>
            <person name="Sun H."/>
            <person name="Tritt A."/>
            <person name="Yoshinaga Y."/>
            <person name="Zwiers L.-H."/>
            <person name="Turgeon B."/>
            <person name="Goodwin S."/>
            <person name="Spatafora J."/>
            <person name="Crous P."/>
            <person name="Grigoriev I."/>
        </authorList>
    </citation>
    <scope>NUCLEOTIDE SEQUENCE</scope>
    <source>
        <strain evidence="1">CBS 133067</strain>
    </source>
</reference>
<proteinExistence type="predicted"/>
<evidence type="ECO:0000313" key="2">
    <source>
        <dbReference type="Proteomes" id="UP000799772"/>
    </source>
</evidence>
<comment type="caution">
    <text evidence="1">The sequence shown here is derived from an EMBL/GenBank/DDBJ whole genome shotgun (WGS) entry which is preliminary data.</text>
</comment>
<dbReference type="EMBL" id="ML978131">
    <property type="protein sequence ID" value="KAF2095472.1"/>
    <property type="molecule type" value="Genomic_DNA"/>
</dbReference>
<dbReference type="OrthoDB" id="4510061at2759"/>
<evidence type="ECO:0000313" key="1">
    <source>
        <dbReference type="EMBL" id="KAF2095472.1"/>
    </source>
</evidence>
<sequence length="175" mass="19282">MADGLNDARAVRIAEVINDFRNLQHYLSQMNVAAPAHEYHLTGYEILRVCIAEAQSVLAQPFATTNSAAGTPEAQRAQLQAILLDACIRRFRCQRAYLRACAVIRWIQGRNSVLQGQVETTAHATALHAVDQSLRAQEISAITDEYVETALRASDTAQGKWVAEDPSVATIQQHL</sequence>
<organism evidence="1 2">
    <name type="scientific">Rhizodiscina lignyota</name>
    <dbReference type="NCBI Taxonomy" id="1504668"/>
    <lineage>
        <taxon>Eukaryota</taxon>
        <taxon>Fungi</taxon>
        <taxon>Dikarya</taxon>
        <taxon>Ascomycota</taxon>
        <taxon>Pezizomycotina</taxon>
        <taxon>Dothideomycetes</taxon>
        <taxon>Pleosporomycetidae</taxon>
        <taxon>Aulographales</taxon>
        <taxon>Rhizodiscinaceae</taxon>
        <taxon>Rhizodiscina</taxon>
    </lineage>
</organism>
<name>A0A9P4M5N0_9PEZI</name>
<protein>
    <submittedName>
        <fullName evidence="1">Uncharacterized protein</fullName>
    </submittedName>
</protein>
<dbReference type="Proteomes" id="UP000799772">
    <property type="component" value="Unassembled WGS sequence"/>
</dbReference>